<name>A0A401QJR3_SCYTO</name>
<gene>
    <name evidence="4" type="ORF">scyTo_0026330</name>
</gene>
<dbReference type="Gene3D" id="3.30.70.270">
    <property type="match status" value="1"/>
</dbReference>
<reference evidence="4 5" key="1">
    <citation type="journal article" date="2018" name="Nat. Ecol. Evol.">
        <title>Shark genomes provide insights into elasmobranch evolution and the origin of vertebrates.</title>
        <authorList>
            <person name="Hara Y"/>
            <person name="Yamaguchi K"/>
            <person name="Onimaru K"/>
            <person name="Kadota M"/>
            <person name="Koyanagi M"/>
            <person name="Keeley SD"/>
            <person name="Tatsumi K"/>
            <person name="Tanaka K"/>
            <person name="Motone F"/>
            <person name="Kageyama Y"/>
            <person name="Nozu R"/>
            <person name="Adachi N"/>
            <person name="Nishimura O"/>
            <person name="Nakagawa R"/>
            <person name="Tanegashima C"/>
            <person name="Kiyatake I"/>
            <person name="Matsumoto R"/>
            <person name="Murakumo K"/>
            <person name="Nishida K"/>
            <person name="Terakita A"/>
            <person name="Kuratani S"/>
            <person name="Sato K"/>
            <person name="Hyodo S Kuraku.S."/>
        </authorList>
    </citation>
    <scope>NUCLEOTIDE SEQUENCE [LARGE SCALE GENOMIC DNA]</scope>
</reference>
<sequence length="170" mass="18796">MVEGNKTKTAEIKIERGVKQGDPLSPILFNRALDPLICSLEEANLGVVMPLGENQVNCSALAFADDIALLSDSHAGMEKNLKLLRTFCTNTGLAININKTKGFHFTYKSKTFIYNHRENWKRGNEVIAYIPPGDTKKYLGARIDPWAGVTEGEWSEKLKAWTSALQAAAL</sequence>
<dbReference type="SUPFAM" id="SSF56672">
    <property type="entry name" value="DNA/RNA polymerases"/>
    <property type="match status" value="1"/>
</dbReference>
<feature type="domain" description="Reverse transcriptase" evidence="3">
    <location>
        <begin position="1"/>
        <end position="143"/>
    </location>
</feature>
<evidence type="ECO:0000259" key="3">
    <source>
        <dbReference type="PROSITE" id="PS50878"/>
    </source>
</evidence>
<evidence type="ECO:0000313" key="5">
    <source>
        <dbReference type="Proteomes" id="UP000288216"/>
    </source>
</evidence>
<evidence type="ECO:0000256" key="2">
    <source>
        <dbReference type="ARBA" id="ARBA00012180"/>
    </source>
</evidence>
<dbReference type="PANTHER" id="PTHR47027:SF20">
    <property type="entry name" value="REVERSE TRANSCRIPTASE-LIKE PROTEIN WITH RNA-DIRECTED DNA POLYMERASE DOMAIN"/>
    <property type="match status" value="1"/>
</dbReference>
<dbReference type="OMA" id="DESKEQH"/>
<dbReference type="PROSITE" id="PS50878">
    <property type="entry name" value="RT_POL"/>
    <property type="match status" value="1"/>
</dbReference>
<dbReference type="InterPro" id="IPR043502">
    <property type="entry name" value="DNA/RNA_pol_sf"/>
</dbReference>
<proteinExistence type="inferred from homology"/>
<organism evidence="4 5">
    <name type="scientific">Scyliorhinus torazame</name>
    <name type="common">Cloudy catshark</name>
    <name type="synonym">Catulus torazame</name>
    <dbReference type="NCBI Taxonomy" id="75743"/>
    <lineage>
        <taxon>Eukaryota</taxon>
        <taxon>Metazoa</taxon>
        <taxon>Chordata</taxon>
        <taxon>Craniata</taxon>
        <taxon>Vertebrata</taxon>
        <taxon>Chondrichthyes</taxon>
        <taxon>Elasmobranchii</taxon>
        <taxon>Galeomorphii</taxon>
        <taxon>Galeoidea</taxon>
        <taxon>Carcharhiniformes</taxon>
        <taxon>Scyliorhinidae</taxon>
        <taxon>Scyliorhinus</taxon>
    </lineage>
</organism>
<protein>
    <recommendedName>
        <fullName evidence="2">ribonuclease H</fullName>
        <ecNumber evidence="2">3.1.26.4</ecNumber>
    </recommendedName>
</protein>
<comment type="similarity">
    <text evidence="1">Belongs to the beta type-B retroviral polymerase family. HERV class-II K(HML-2) pol subfamily.</text>
</comment>
<accession>A0A401QJR3</accession>
<dbReference type="AlphaFoldDB" id="A0A401QJR3"/>
<dbReference type="GO" id="GO:0004523">
    <property type="term" value="F:RNA-DNA hybrid ribonuclease activity"/>
    <property type="evidence" value="ECO:0007669"/>
    <property type="project" value="UniProtKB-EC"/>
</dbReference>
<evidence type="ECO:0000313" key="4">
    <source>
        <dbReference type="EMBL" id="GCB85626.1"/>
    </source>
</evidence>
<dbReference type="PANTHER" id="PTHR47027">
    <property type="entry name" value="REVERSE TRANSCRIPTASE DOMAIN-CONTAINING PROTEIN"/>
    <property type="match status" value="1"/>
</dbReference>
<dbReference type="Pfam" id="PF00078">
    <property type="entry name" value="RVT_1"/>
    <property type="match status" value="1"/>
</dbReference>
<dbReference type="STRING" id="75743.A0A401QJR3"/>
<evidence type="ECO:0000256" key="1">
    <source>
        <dbReference type="ARBA" id="ARBA00010879"/>
    </source>
</evidence>
<dbReference type="OrthoDB" id="9902985at2759"/>
<keyword evidence="5" id="KW-1185">Reference proteome</keyword>
<dbReference type="InterPro" id="IPR043128">
    <property type="entry name" value="Rev_trsase/Diguanyl_cyclase"/>
</dbReference>
<dbReference type="EC" id="3.1.26.4" evidence="2"/>
<dbReference type="EMBL" id="BFAA01183812">
    <property type="protein sequence ID" value="GCB85626.1"/>
    <property type="molecule type" value="Genomic_DNA"/>
</dbReference>
<comment type="caution">
    <text evidence="4">The sequence shown here is derived from an EMBL/GenBank/DDBJ whole genome shotgun (WGS) entry which is preliminary data.</text>
</comment>
<dbReference type="Proteomes" id="UP000288216">
    <property type="component" value="Unassembled WGS sequence"/>
</dbReference>
<dbReference type="InterPro" id="IPR000477">
    <property type="entry name" value="RT_dom"/>
</dbReference>